<keyword evidence="1" id="KW-0472">Membrane</keyword>
<name>N0E103_9MICO</name>
<evidence type="ECO:0000313" key="2">
    <source>
        <dbReference type="EMBL" id="CCH69446.1"/>
    </source>
</evidence>
<accession>N0E103</accession>
<gene>
    <name evidence="2" type="ORF">BN10_1690004</name>
</gene>
<dbReference type="eggNOG" id="ENOG5030UCS">
    <property type="taxonomic scope" value="Bacteria"/>
</dbReference>
<protein>
    <submittedName>
        <fullName evidence="2">Uncharacterized protein</fullName>
    </submittedName>
</protein>
<keyword evidence="1" id="KW-1133">Transmembrane helix</keyword>
<keyword evidence="1" id="KW-0812">Transmembrane</keyword>
<dbReference type="Proteomes" id="UP000013167">
    <property type="component" value="Unassembled WGS sequence"/>
</dbReference>
<reference evidence="2 3" key="1">
    <citation type="journal article" date="2013" name="ISME J.">
        <title>A metabolic model for members of the genus Tetrasphaera involved in enhanced biological phosphorus removal.</title>
        <authorList>
            <person name="Kristiansen R."/>
            <person name="Nguyen H.T.T."/>
            <person name="Saunders A.M."/>
            <person name="Nielsen J.L."/>
            <person name="Wimmer R."/>
            <person name="Le V.Q."/>
            <person name="McIlroy S.J."/>
            <person name="Petrovski S."/>
            <person name="Seviour R.J."/>
            <person name="Calteau A."/>
            <person name="Nielsen K.L."/>
            <person name="Nielsen P.H."/>
        </authorList>
    </citation>
    <scope>NUCLEOTIDE SEQUENCE [LARGE SCALE GENOMIC DNA]</scope>
    <source>
        <strain evidence="2 3">Lp2</strain>
    </source>
</reference>
<proteinExistence type="predicted"/>
<dbReference type="EMBL" id="CAIZ01000078">
    <property type="protein sequence ID" value="CCH69446.1"/>
    <property type="molecule type" value="Genomic_DNA"/>
</dbReference>
<comment type="caution">
    <text evidence="2">The sequence shown here is derived from an EMBL/GenBank/DDBJ whole genome shotgun (WGS) entry which is preliminary data.</text>
</comment>
<feature type="transmembrane region" description="Helical" evidence="1">
    <location>
        <begin position="12"/>
        <end position="32"/>
    </location>
</feature>
<dbReference type="OrthoDB" id="4842667at2"/>
<evidence type="ECO:0000256" key="1">
    <source>
        <dbReference type="SAM" id="Phobius"/>
    </source>
</evidence>
<dbReference type="STRING" id="1193181.BN10_1690004"/>
<dbReference type="HOGENOM" id="CLU_844076_0_0_11"/>
<sequence length="323" mass="34871">MRDEFRGSWVAGKWSAAIIAGVLVALGLLAWVTTPRSQGVRAQWEAPAFAGRAVADRALVADAENKVLDLVSGRTITLGSVAGGERQIGGERLLITHGSQIDAARLDATQRWTWNDPQGNNTLWVLATTRAATIALSCHSQTEPSSCTLYGIGADGTTSWTMPYPSTTDVNPTAAHLAGLPEFAVLPLDAGTVMLIDPATSRTILRTAQETWTAPDGQVFLQDILQNGRCRVTSGRSIDALTTSASAPCRSRSEQAGLRPGEVLRRETARVLWFPVSRRHVVEITGGRHIRVASWHELTVLRTDDDGMTVRDGDSVVRYTFTS</sequence>
<evidence type="ECO:0000313" key="3">
    <source>
        <dbReference type="Proteomes" id="UP000013167"/>
    </source>
</evidence>
<dbReference type="AlphaFoldDB" id="N0E103"/>
<organism evidence="2 3">
    <name type="scientific">Phycicoccus elongatus Lp2</name>
    <dbReference type="NCBI Taxonomy" id="1193181"/>
    <lineage>
        <taxon>Bacteria</taxon>
        <taxon>Bacillati</taxon>
        <taxon>Actinomycetota</taxon>
        <taxon>Actinomycetes</taxon>
        <taxon>Micrococcales</taxon>
        <taxon>Intrasporangiaceae</taxon>
        <taxon>Phycicoccus</taxon>
    </lineage>
</organism>
<keyword evidence="3" id="KW-1185">Reference proteome</keyword>